<evidence type="ECO:0000256" key="8">
    <source>
        <dbReference type="RuleBase" id="RU000612"/>
    </source>
</evidence>
<name>A0A370GS50_9COXI</name>
<accession>A0A370GS50</accession>
<dbReference type="GO" id="GO:0006096">
    <property type="term" value="P:glycolytic process"/>
    <property type="evidence" value="ECO:0007669"/>
    <property type="project" value="UniProtKB-UniRule"/>
</dbReference>
<comment type="catalytic activity">
    <reaction evidence="6 7 8">
        <text>alpha-D-glucose 6-phosphate = beta-D-fructose 6-phosphate</text>
        <dbReference type="Rhea" id="RHEA:11816"/>
        <dbReference type="ChEBI" id="CHEBI:57634"/>
        <dbReference type="ChEBI" id="CHEBI:58225"/>
        <dbReference type="EC" id="5.3.1.9"/>
    </reaction>
</comment>
<evidence type="ECO:0000256" key="1">
    <source>
        <dbReference type="ARBA" id="ARBA00004926"/>
    </source>
</evidence>
<dbReference type="GO" id="GO:0048029">
    <property type="term" value="F:monosaccharide binding"/>
    <property type="evidence" value="ECO:0007669"/>
    <property type="project" value="TreeGrafter"/>
</dbReference>
<comment type="pathway">
    <text evidence="7">Carbohydrate biosynthesis; gluconeogenesis.</text>
</comment>
<evidence type="ECO:0000313" key="10">
    <source>
        <dbReference type="Proteomes" id="UP000254720"/>
    </source>
</evidence>
<evidence type="ECO:0000256" key="2">
    <source>
        <dbReference type="ARBA" id="ARBA00006604"/>
    </source>
</evidence>
<dbReference type="RefSeq" id="WP_114833823.1">
    <property type="nucleotide sequence ID" value="NZ_LR699114.1"/>
</dbReference>
<proteinExistence type="inferred from homology"/>
<dbReference type="EMBL" id="QQAX01000005">
    <property type="protein sequence ID" value="RDI46528.1"/>
    <property type="molecule type" value="Genomic_DNA"/>
</dbReference>
<dbReference type="GO" id="GO:0006094">
    <property type="term" value="P:gluconeogenesis"/>
    <property type="evidence" value="ECO:0007669"/>
    <property type="project" value="UniProtKB-UniRule"/>
</dbReference>
<dbReference type="HAMAP" id="MF_00473">
    <property type="entry name" value="G6P_isomerase"/>
    <property type="match status" value="1"/>
</dbReference>
<dbReference type="UniPathway" id="UPA00138"/>
<keyword evidence="3 7" id="KW-0312">Gluconeogenesis</keyword>
<evidence type="ECO:0000256" key="3">
    <source>
        <dbReference type="ARBA" id="ARBA00022432"/>
    </source>
</evidence>
<sequence length="549" mass="62373">MKNLTELPEWQALFAHHQEVANLHLRALFAEDRSRFARFSLESGELFLDYSRNRISSETIKLLTELAEAVQLRQKIEALFNGQPINHTEKRPALHTALRDKRHTPIQVNGENIASIIAHMQQQLHDFVDNIHSKTWKGVTGKPIKHIVNLGIGGSHHGPQMAIHALKDFAVSDLQFHFISSVDKAHLNDVLEQIDPETSLFILSSKSFTTIETLTNARTILAWLRDKFGENVLKHHFVAVTAAPEKAIAFGIPKENIFPLWDWVGGRYSIWSAIGLPIALMLGNKHFEDFLAGAYEMDQHFRQADFSKNMPVLLALLTVWYLNFFGARAQAIVPYAHRLRYLVPYLQQAEMESNGKCIRSDSSHILYATGPVIFGEEGCNGQHTYHQLLHQGQHLIPVDFILIGKMSPSANDHHHETLIASGLSQAQALMRGKTFDEAYQELIARHCSPDEAKQLAHHQMIPGNKPSNVLVMEQLTPRNLGALLALYEHKIFVQGIIWDINPFDQWGVELGKQLLPQIIHRLKHMHTEDETDCATEGLIHHYKKIQDRL</sequence>
<dbReference type="InterPro" id="IPR018189">
    <property type="entry name" value="Phosphoglucose_isomerase_CS"/>
</dbReference>
<dbReference type="InterPro" id="IPR035482">
    <property type="entry name" value="SIS_PGI_2"/>
</dbReference>
<comment type="pathway">
    <text evidence="1 7 8">Carbohydrate degradation; glycolysis; D-glyceraldehyde 3-phosphate and glycerone phosphate from D-glucose: step 2/4.</text>
</comment>
<comment type="caution">
    <text evidence="9">The sequence shown here is derived from an EMBL/GenBank/DDBJ whole genome shotgun (WGS) entry which is preliminary data.</text>
</comment>
<dbReference type="PANTHER" id="PTHR11469">
    <property type="entry name" value="GLUCOSE-6-PHOSPHATE ISOMERASE"/>
    <property type="match status" value="1"/>
</dbReference>
<keyword evidence="4 7" id="KW-0324">Glycolysis</keyword>
<dbReference type="GO" id="GO:0051156">
    <property type="term" value="P:glucose 6-phosphate metabolic process"/>
    <property type="evidence" value="ECO:0007669"/>
    <property type="project" value="TreeGrafter"/>
</dbReference>
<gene>
    <name evidence="7" type="primary">pgi</name>
    <name evidence="9" type="ORF">C8D86_10552</name>
</gene>
<dbReference type="Gene3D" id="3.40.50.10490">
    <property type="entry name" value="Glucose-6-phosphate isomerase like protein, domain 1"/>
    <property type="match status" value="2"/>
</dbReference>
<dbReference type="EC" id="5.3.1.9" evidence="7"/>
<dbReference type="PROSITE" id="PS51463">
    <property type="entry name" value="P_GLUCOSE_ISOMERASE_3"/>
    <property type="match status" value="1"/>
</dbReference>
<evidence type="ECO:0000256" key="6">
    <source>
        <dbReference type="ARBA" id="ARBA00029321"/>
    </source>
</evidence>
<dbReference type="GO" id="GO:0005829">
    <property type="term" value="C:cytosol"/>
    <property type="evidence" value="ECO:0007669"/>
    <property type="project" value="TreeGrafter"/>
</dbReference>
<dbReference type="OrthoDB" id="140919at2"/>
<reference evidence="9 10" key="1">
    <citation type="submission" date="2018-07" db="EMBL/GenBank/DDBJ databases">
        <title>Genomic Encyclopedia of Type Strains, Phase IV (KMG-IV): sequencing the most valuable type-strain genomes for metagenomic binning, comparative biology and taxonomic classification.</title>
        <authorList>
            <person name="Goeker M."/>
        </authorList>
    </citation>
    <scope>NUCLEOTIDE SEQUENCE [LARGE SCALE GENOMIC DNA]</scope>
    <source>
        <strain evidence="9 10">DSM 16500</strain>
    </source>
</reference>
<feature type="active site" description="Proton donor" evidence="7">
    <location>
        <position position="352"/>
    </location>
</feature>
<evidence type="ECO:0000256" key="5">
    <source>
        <dbReference type="ARBA" id="ARBA00023235"/>
    </source>
</evidence>
<keyword evidence="5 7" id="KW-0413">Isomerase</keyword>
<dbReference type="InterPro" id="IPR035476">
    <property type="entry name" value="SIS_PGI_1"/>
</dbReference>
<dbReference type="PANTHER" id="PTHR11469:SF1">
    <property type="entry name" value="GLUCOSE-6-PHOSPHATE ISOMERASE"/>
    <property type="match status" value="1"/>
</dbReference>
<comment type="subcellular location">
    <subcellularLocation>
        <location evidence="7">Cytoplasm</location>
    </subcellularLocation>
</comment>
<dbReference type="AlphaFoldDB" id="A0A370GS50"/>
<evidence type="ECO:0000313" key="9">
    <source>
        <dbReference type="EMBL" id="RDI46528.1"/>
    </source>
</evidence>
<feature type="active site" evidence="7">
    <location>
        <position position="512"/>
    </location>
</feature>
<dbReference type="Gene3D" id="1.10.1390.10">
    <property type="match status" value="1"/>
</dbReference>
<keyword evidence="10" id="KW-1185">Reference proteome</keyword>
<dbReference type="InterPro" id="IPR023096">
    <property type="entry name" value="G6P_Isomerase_C"/>
</dbReference>
<dbReference type="InterPro" id="IPR001672">
    <property type="entry name" value="G6P_Isomerase"/>
</dbReference>
<dbReference type="CDD" id="cd05015">
    <property type="entry name" value="SIS_PGI_1"/>
    <property type="match status" value="1"/>
</dbReference>
<dbReference type="UniPathway" id="UPA00109">
    <property type="reaction ID" value="UER00181"/>
</dbReference>
<evidence type="ECO:0000256" key="7">
    <source>
        <dbReference type="HAMAP-Rule" id="MF_00473"/>
    </source>
</evidence>
<dbReference type="InterPro" id="IPR046348">
    <property type="entry name" value="SIS_dom_sf"/>
</dbReference>
<dbReference type="Pfam" id="PF00342">
    <property type="entry name" value="PGI"/>
    <property type="match status" value="1"/>
</dbReference>
<dbReference type="SUPFAM" id="SSF53697">
    <property type="entry name" value="SIS domain"/>
    <property type="match status" value="1"/>
</dbReference>
<dbReference type="NCBIfam" id="NF001211">
    <property type="entry name" value="PRK00179.1"/>
    <property type="match status" value="1"/>
</dbReference>
<feature type="active site" evidence="7">
    <location>
        <position position="383"/>
    </location>
</feature>
<evidence type="ECO:0000256" key="4">
    <source>
        <dbReference type="ARBA" id="ARBA00023152"/>
    </source>
</evidence>
<dbReference type="CDD" id="cd05016">
    <property type="entry name" value="SIS_PGI_2"/>
    <property type="match status" value="1"/>
</dbReference>
<protein>
    <recommendedName>
        <fullName evidence="7">Glucose-6-phosphate isomerase</fullName>
        <shortName evidence="7">GPI</shortName>
        <ecNumber evidence="7">5.3.1.9</ecNumber>
    </recommendedName>
    <alternativeName>
        <fullName evidence="7">Phosphoglucose isomerase</fullName>
        <shortName evidence="7">PGI</shortName>
    </alternativeName>
    <alternativeName>
        <fullName evidence="7">Phosphohexose isomerase</fullName>
        <shortName evidence="7">PHI</shortName>
    </alternativeName>
</protein>
<organism evidence="9 10">
    <name type="scientific">Aquicella lusitana</name>
    <dbReference type="NCBI Taxonomy" id="254246"/>
    <lineage>
        <taxon>Bacteria</taxon>
        <taxon>Pseudomonadati</taxon>
        <taxon>Pseudomonadota</taxon>
        <taxon>Gammaproteobacteria</taxon>
        <taxon>Legionellales</taxon>
        <taxon>Coxiellaceae</taxon>
        <taxon>Aquicella</taxon>
    </lineage>
</organism>
<dbReference type="Proteomes" id="UP000254720">
    <property type="component" value="Unassembled WGS sequence"/>
</dbReference>
<keyword evidence="7" id="KW-0963">Cytoplasm</keyword>
<dbReference type="PROSITE" id="PS00174">
    <property type="entry name" value="P_GLUCOSE_ISOMERASE_2"/>
    <property type="match status" value="1"/>
</dbReference>
<dbReference type="GO" id="GO:0004347">
    <property type="term" value="F:glucose-6-phosphate isomerase activity"/>
    <property type="evidence" value="ECO:0007669"/>
    <property type="project" value="UniProtKB-UniRule"/>
</dbReference>
<comment type="function">
    <text evidence="7">Catalyzes the reversible isomerization of glucose-6-phosphate to fructose-6-phosphate.</text>
</comment>
<dbReference type="GO" id="GO:0097367">
    <property type="term" value="F:carbohydrate derivative binding"/>
    <property type="evidence" value="ECO:0007669"/>
    <property type="project" value="InterPro"/>
</dbReference>
<comment type="similarity">
    <text evidence="2 7 8">Belongs to the GPI family.</text>
</comment>
<dbReference type="PRINTS" id="PR00662">
    <property type="entry name" value="G6PISOMERASE"/>
</dbReference>
<dbReference type="PROSITE" id="PS00765">
    <property type="entry name" value="P_GLUCOSE_ISOMERASE_1"/>
    <property type="match status" value="1"/>
</dbReference>